<gene>
    <name evidence="11" type="ORF">JIN84_21335</name>
</gene>
<dbReference type="SUPFAM" id="SSF50249">
    <property type="entry name" value="Nucleic acid-binding proteins"/>
    <property type="match status" value="4"/>
</dbReference>
<dbReference type="GO" id="GO:0003729">
    <property type="term" value="F:mRNA binding"/>
    <property type="evidence" value="ECO:0007669"/>
    <property type="project" value="TreeGrafter"/>
</dbReference>
<sequence>MRDLPVGLSDLAMVFGVLQPDTKDYDRISRLFGLRGDFLGDARPEPVGFAGVSEPTVSPEAASDVEKGGGVLSTRIRLPKPRPWQPEPRIHKPDVKEKSLPIGLCESRPPAEHGKCPEYVAQAEELDFPVEGIRYHPTPDALVPARQLRGLIARIFSKKVPGAPDVDALVSLMVRGLPVRRLPRVLTKGTATAIRVCLDHTLLQGPLAFDSDQLLDSIHRVAGGALRAVEILSEPPMSSSFVGNTGAGEIVVFISTFGLGEDALEGWKIRRRWTNLLTELKASGIDTVCLSPFHPSRWPRRLTRLARFCHWYKPGQQSGRMFSDATDVLAKALSLGAIIDYALLRKTRLALFPQSDSGLEFDLLNSSWISGNNSKLVILKSGLVGRLRESLASDPVLLGQMKEVLDRQRPRSEDWTRVLFEEQIVYLSLSVSAGDEQNLNLALGRVAKSLLGRMQTPSAARWVLGFLDELPEPVRQGEAAELLRAIALVNLGSSAALVGEIACRRNAGWLFEEKVLVGVAWNGSAILLREPPQWDDLVIPVPKTRPRVVMIASQDYSRYKLLRFRPGKGGWTKATSLPRTLVTVDHAVATIITHESMWTTVEKLYVSGQGVRGWIRRSEPGGYRVDIGCAAYLPSDPLVEHSMIPELRGSGKPQIFYILHLDEMHRKITVSLNPVGDKEKKGYQARLNRLEERIVKLEKYGANDEVVRAKVVAETQKGYLLDIGFPAFMAHEAFPIMVGEEIEVMLTGFDEQRSLIFASRGKVEKLKELSRKKETIESFRVGQVVSGRVINITGPGAFLDVCGVGCLLRLEDMSWLLGQTASELINENQLLTVVILSLDREKGQVSVGLKQMSDDPWMDIVSKYPIGHNVKGRVTKLLPYGAFIEIERVVEGFVHVSELSWVKRITRPSDVLKIGQEISAVVLGINIEERKISLSVRQLDPNPWDDLELRYPVGAIIKGSVRNLTGYGAFVELEEGIDGMIHVSNMSWTRKIDHPSEVFKKNDEVEAIVLAIDKANQRVALGIKQTEYDPWSLIDSHFKVGDLVKGTVVKIASCGAFVSLDGDIDGLIDNPQLSEDHVEKVKDIIKVGEEIEARVIKVDHDERRVALSLRKDGGSGDIR</sequence>
<comment type="caution">
    <text evidence="11">The sequence shown here is derived from an EMBL/GenBank/DDBJ whole genome shotgun (WGS) entry which is preliminary data.</text>
</comment>
<protein>
    <recommendedName>
        <fullName evidence="7">Small ribosomal subunit protein bS1</fullName>
    </recommendedName>
    <alternativeName>
        <fullName evidence="8">30S ribosomal protein S1</fullName>
    </alternativeName>
</protein>
<dbReference type="PROSITE" id="PS50126">
    <property type="entry name" value="S1"/>
    <property type="match status" value="4"/>
</dbReference>
<reference evidence="11" key="1">
    <citation type="submission" date="2021-01" db="EMBL/GenBank/DDBJ databases">
        <title>Modified the classification status of verrucomicrobia.</title>
        <authorList>
            <person name="Feng X."/>
        </authorList>
    </citation>
    <scope>NUCLEOTIDE SEQUENCE</scope>
    <source>
        <strain evidence="11">JCM 18052</strain>
    </source>
</reference>
<dbReference type="Proteomes" id="UP000600139">
    <property type="component" value="Unassembled WGS sequence"/>
</dbReference>
<evidence type="ECO:0000256" key="4">
    <source>
        <dbReference type="ARBA" id="ARBA00022980"/>
    </source>
</evidence>
<dbReference type="SMART" id="SM00316">
    <property type="entry name" value="S1"/>
    <property type="match status" value="5"/>
</dbReference>
<dbReference type="InterPro" id="IPR003029">
    <property type="entry name" value="S1_domain"/>
</dbReference>
<keyword evidence="5" id="KW-0687">Ribonucleoprotein</keyword>
<dbReference type="RefSeq" id="WP_200353130.1">
    <property type="nucleotide sequence ID" value="NZ_BAABHZ010000002.1"/>
</dbReference>
<feature type="domain" description="S1 motif" evidence="10">
    <location>
        <begin position="782"/>
        <end position="850"/>
    </location>
</feature>
<dbReference type="GO" id="GO:0003735">
    <property type="term" value="F:structural constituent of ribosome"/>
    <property type="evidence" value="ECO:0007669"/>
    <property type="project" value="TreeGrafter"/>
</dbReference>
<keyword evidence="3" id="KW-0694">RNA-binding</keyword>
<evidence type="ECO:0000256" key="5">
    <source>
        <dbReference type="ARBA" id="ARBA00023274"/>
    </source>
</evidence>
<dbReference type="Pfam" id="PF00575">
    <property type="entry name" value="S1"/>
    <property type="match status" value="4"/>
</dbReference>
<feature type="domain" description="S1 motif" evidence="10">
    <location>
        <begin position="954"/>
        <end position="1024"/>
    </location>
</feature>
<feature type="region of interest" description="Disordered" evidence="9">
    <location>
        <begin position="51"/>
        <end position="70"/>
    </location>
</feature>
<dbReference type="InterPro" id="IPR050437">
    <property type="entry name" value="Ribos_protein_bS1-like"/>
</dbReference>
<proteinExistence type="inferred from homology"/>
<evidence type="ECO:0000256" key="7">
    <source>
        <dbReference type="ARBA" id="ARBA00035293"/>
    </source>
</evidence>
<evidence type="ECO:0000256" key="9">
    <source>
        <dbReference type="SAM" id="MobiDB-lite"/>
    </source>
</evidence>
<keyword evidence="12" id="KW-1185">Reference proteome</keyword>
<evidence type="ECO:0000313" key="11">
    <source>
        <dbReference type="EMBL" id="MBK1818181.1"/>
    </source>
</evidence>
<evidence type="ECO:0000256" key="1">
    <source>
        <dbReference type="ARBA" id="ARBA00006767"/>
    </source>
</evidence>
<keyword evidence="4" id="KW-0689">Ribosomal protein</keyword>
<comment type="similarity">
    <text evidence="1">Belongs to the bacterial ribosomal protein bS1 family.</text>
</comment>
<dbReference type="Gene3D" id="2.40.50.140">
    <property type="entry name" value="Nucleic acid-binding proteins"/>
    <property type="match status" value="4"/>
</dbReference>
<dbReference type="PANTHER" id="PTHR10724:SF7">
    <property type="entry name" value="SMALL RIBOSOMAL SUBUNIT PROTEIN BS1C"/>
    <property type="match status" value="1"/>
</dbReference>
<dbReference type="AlphaFoldDB" id="A0A934VDM3"/>
<dbReference type="FunFam" id="2.40.50.140:FF:000011">
    <property type="entry name" value="30S ribosomal protein S1"/>
    <property type="match status" value="1"/>
</dbReference>
<dbReference type="FunFam" id="2.40.50.140:FF:000103">
    <property type="entry name" value="protein RRP5 homolog"/>
    <property type="match status" value="1"/>
</dbReference>
<evidence type="ECO:0000256" key="2">
    <source>
        <dbReference type="ARBA" id="ARBA00022737"/>
    </source>
</evidence>
<evidence type="ECO:0000256" key="8">
    <source>
        <dbReference type="ARBA" id="ARBA00035517"/>
    </source>
</evidence>
<comment type="function">
    <text evidence="6">Binds mRNA; thus facilitating recognition of the initiation point. It is needed to translate mRNA with a short Shine-Dalgarno (SD) purine-rich sequence.</text>
</comment>
<keyword evidence="2" id="KW-0677">Repeat</keyword>
<accession>A0A934VDM3</accession>
<dbReference type="PRINTS" id="PR00681">
    <property type="entry name" value="RIBOSOMALS1"/>
</dbReference>
<dbReference type="EMBL" id="JAENIK010000013">
    <property type="protein sequence ID" value="MBK1818181.1"/>
    <property type="molecule type" value="Genomic_DNA"/>
</dbReference>
<dbReference type="InterPro" id="IPR035104">
    <property type="entry name" value="Ribosomal_protein_S1-like"/>
</dbReference>
<organism evidence="11 12">
    <name type="scientific">Luteolibacter yonseiensis</name>
    <dbReference type="NCBI Taxonomy" id="1144680"/>
    <lineage>
        <taxon>Bacteria</taxon>
        <taxon>Pseudomonadati</taxon>
        <taxon>Verrucomicrobiota</taxon>
        <taxon>Verrucomicrobiia</taxon>
        <taxon>Verrucomicrobiales</taxon>
        <taxon>Verrucomicrobiaceae</taxon>
        <taxon>Luteolibacter</taxon>
    </lineage>
</organism>
<feature type="domain" description="S1 motif" evidence="10">
    <location>
        <begin position="867"/>
        <end position="937"/>
    </location>
</feature>
<dbReference type="InterPro" id="IPR012340">
    <property type="entry name" value="NA-bd_OB-fold"/>
</dbReference>
<dbReference type="GO" id="GO:0006412">
    <property type="term" value="P:translation"/>
    <property type="evidence" value="ECO:0007669"/>
    <property type="project" value="TreeGrafter"/>
</dbReference>
<dbReference type="GO" id="GO:0022627">
    <property type="term" value="C:cytosolic small ribosomal subunit"/>
    <property type="evidence" value="ECO:0007669"/>
    <property type="project" value="TreeGrafter"/>
</dbReference>
<dbReference type="PANTHER" id="PTHR10724">
    <property type="entry name" value="30S RIBOSOMAL PROTEIN S1"/>
    <property type="match status" value="1"/>
</dbReference>
<name>A0A934VDM3_9BACT</name>
<evidence type="ECO:0000259" key="10">
    <source>
        <dbReference type="PROSITE" id="PS50126"/>
    </source>
</evidence>
<evidence type="ECO:0000313" key="12">
    <source>
        <dbReference type="Proteomes" id="UP000600139"/>
    </source>
</evidence>
<evidence type="ECO:0000256" key="6">
    <source>
        <dbReference type="ARBA" id="ARBA00025604"/>
    </source>
</evidence>
<evidence type="ECO:0000256" key="3">
    <source>
        <dbReference type="ARBA" id="ARBA00022884"/>
    </source>
</evidence>
<feature type="domain" description="S1 motif" evidence="10">
    <location>
        <begin position="1041"/>
        <end position="1110"/>
    </location>
</feature>